<evidence type="ECO:0000313" key="14">
    <source>
        <dbReference type="EMBL" id="KAG9484792.1"/>
    </source>
</evidence>
<evidence type="ECO:0000259" key="13">
    <source>
        <dbReference type="PROSITE" id="PS50056"/>
    </source>
</evidence>
<comment type="subunit">
    <text evidence="8">Monomer. May interact with SFRS7 and SFRS9/SRP30C.</text>
</comment>
<comment type="function">
    <text evidence="7">Possesses RNA 5'-triphosphatase and diphosphatase activities, but displays a poor protein-tyrosine phosphatase activity. In addition, has phosphatase activity with ATP, ADP and O-methylfluorescein phosphate (in vitro). Binds to RNA. May participate in nuclear mRNA metabolism.</text>
</comment>
<dbReference type="InterPro" id="IPR000340">
    <property type="entry name" value="Dual-sp_phosphatase_cat-dom"/>
</dbReference>
<comment type="subcellular location">
    <subcellularLocation>
        <location evidence="1">Nucleus</location>
    </subcellularLocation>
</comment>
<dbReference type="InterPro" id="IPR051029">
    <property type="entry name" value="mRNA_Capping_Enz/RNA_Phosphat"/>
</dbReference>
<name>A0A8J6K9J2_ELECQ</name>
<dbReference type="PANTHER" id="PTHR10367">
    <property type="entry name" value="MRNA-CAPPING ENZYME"/>
    <property type="match status" value="1"/>
</dbReference>
<keyword evidence="3" id="KW-0378">Hydrolase</keyword>
<feature type="compositionally biased region" description="Basic and acidic residues" evidence="12">
    <location>
        <begin position="286"/>
        <end position="296"/>
    </location>
</feature>
<dbReference type="PROSITE" id="PS00383">
    <property type="entry name" value="TYR_PHOSPHATASE_1"/>
    <property type="match status" value="1"/>
</dbReference>
<evidence type="ECO:0000256" key="2">
    <source>
        <dbReference type="ARBA" id="ARBA00008601"/>
    </source>
</evidence>
<dbReference type="Gene3D" id="3.90.190.10">
    <property type="entry name" value="Protein tyrosine phosphatase superfamily"/>
    <property type="match status" value="1"/>
</dbReference>
<feature type="region of interest" description="Disordered" evidence="12">
    <location>
        <begin position="284"/>
        <end position="356"/>
    </location>
</feature>
<reference evidence="14" key="1">
    <citation type="thesis" date="2020" institute="ProQuest LLC" country="789 East Eisenhower Parkway, Ann Arbor, MI, USA">
        <title>Comparative Genomics and Chromosome Evolution.</title>
        <authorList>
            <person name="Mudd A.B."/>
        </authorList>
    </citation>
    <scope>NUCLEOTIDE SEQUENCE</scope>
    <source>
        <strain evidence="14">HN-11 Male</strain>
        <tissue evidence="14">Kidney and liver</tissue>
    </source>
</reference>
<dbReference type="EMBL" id="WNTK01000004">
    <property type="protein sequence ID" value="KAG9484792.1"/>
    <property type="molecule type" value="Genomic_DNA"/>
</dbReference>
<dbReference type="InterPro" id="IPR000387">
    <property type="entry name" value="Tyr_Pase_dom"/>
</dbReference>
<keyword evidence="6" id="KW-0539">Nucleus</keyword>
<dbReference type="SUPFAM" id="SSF52799">
    <property type="entry name" value="(Phosphotyrosine protein) phosphatases II"/>
    <property type="match status" value="1"/>
</dbReference>
<feature type="compositionally biased region" description="Basic and acidic residues" evidence="12">
    <location>
        <begin position="306"/>
        <end position="315"/>
    </location>
</feature>
<evidence type="ECO:0000256" key="11">
    <source>
        <dbReference type="ARBA" id="ARBA00080235"/>
    </source>
</evidence>
<evidence type="ECO:0000256" key="6">
    <source>
        <dbReference type="ARBA" id="ARBA00023242"/>
    </source>
</evidence>
<accession>A0A8J6K9J2</accession>
<evidence type="ECO:0000256" key="9">
    <source>
        <dbReference type="ARBA" id="ARBA00068666"/>
    </source>
</evidence>
<evidence type="ECO:0000256" key="10">
    <source>
        <dbReference type="ARBA" id="ARBA00076572"/>
    </source>
</evidence>
<dbReference type="PANTHER" id="PTHR10367:SF29">
    <property type="entry name" value="DUAL SPECIFICITY PHOSPHATASE 11 (RNA_RNP COMPLEX 1-INTERACTING), GENE 2 ISOFORM X1"/>
    <property type="match status" value="1"/>
</dbReference>
<keyword evidence="15" id="KW-1185">Reference proteome</keyword>
<evidence type="ECO:0000313" key="15">
    <source>
        <dbReference type="Proteomes" id="UP000770717"/>
    </source>
</evidence>
<feature type="domain" description="Tyrosine specific protein phosphatases" evidence="13">
    <location>
        <begin position="112"/>
        <end position="175"/>
    </location>
</feature>
<dbReference type="GO" id="GO:0004651">
    <property type="term" value="F:polynucleotide 5'-phosphatase activity"/>
    <property type="evidence" value="ECO:0007669"/>
    <property type="project" value="TreeGrafter"/>
</dbReference>
<dbReference type="GO" id="GO:0005634">
    <property type="term" value="C:nucleus"/>
    <property type="evidence" value="ECO:0007669"/>
    <property type="project" value="UniProtKB-SubCell"/>
</dbReference>
<dbReference type="InterPro" id="IPR016130">
    <property type="entry name" value="Tyr_Pase_AS"/>
</dbReference>
<feature type="region of interest" description="Disordered" evidence="12">
    <location>
        <begin position="750"/>
        <end position="794"/>
    </location>
</feature>
<dbReference type="PROSITE" id="PS50056">
    <property type="entry name" value="TYR_PHOSPHATASE_2"/>
    <property type="match status" value="1"/>
</dbReference>
<feature type="compositionally biased region" description="Basic and acidic residues" evidence="12">
    <location>
        <begin position="329"/>
        <end position="355"/>
    </location>
</feature>
<dbReference type="Pfam" id="PF00782">
    <property type="entry name" value="DSPc"/>
    <property type="match status" value="1"/>
</dbReference>
<evidence type="ECO:0000256" key="4">
    <source>
        <dbReference type="ARBA" id="ARBA00022884"/>
    </source>
</evidence>
<keyword evidence="4" id="KW-0694">RNA-binding</keyword>
<dbReference type="OrthoDB" id="428974at2759"/>
<proteinExistence type="inferred from homology"/>
<sequence length="794" mass="92283">MVKKNSIPDRWRSLTAVGQRVPGSRFIAFKVPLKGVTNQRVTQNQKFTPKDLISAIRSQNEELGLIVDLTNTERYYTTKARGTISLSDLPKSVQYVKLHTAGLKIPDDATIHQFKRVAWKFLAANSDNDKLIGVHCTTGINRSGYLICRYLIDVDGWRPLHALCSFSQARGHPIEGTVYIEDIVKGAPRSNVGIDLPPTIDEIRDLENRSSNDDLSRGRGQRDDTIKSLLELIPGNEYADFDARDRRPLPLMRARSDEYQDDDRLFFNLRSAFRGRLPLGDMSDDVDLRSPMERRSFPSNMPERMNAPERFRRPVDFNPDGRFSSGLENRQDFHGSEPRPLMDIRDNYGPRDMQRPRGMQQEQMGYDDRMRGQQSPVQGFHEYDESLSYNMPSEEMNDDEYDDLEAESRMRSSNSGLDFKERLRRQELQSMESENQRFNPREREMIHSLKGLITERMHSRSVRTLEGPMNDRINARNTQFVNEPMNETINQRDRRGMEGPIHERMQSRDARFTEGSVNERFPQGIRNLMHPQEVRTMSGPMNERIQSRDAQFMEGPVNNQMNYRDPRQMEASTNERMQPRVARLMDLPLTDRLNPREEQAMGNSMNDRLPQRALNRPEMMTSRDARSMEGPMSARMHPRIDRAVEGTGNDQMHSREGFMNERMSLRDTRPMEGLMNERMYQRDVRSMQGSMNEQTSTYARPMEGSMNESMYSHDTEYSMNQQRDFVNDNRSFEGRKMNASEDLVRGTNRFAPYPSLMKPAQPAEIARRPPQPEGRDMFPPSQEASRFPPRNRFN</sequence>
<dbReference type="GO" id="GO:0004721">
    <property type="term" value="F:phosphoprotein phosphatase activity"/>
    <property type="evidence" value="ECO:0007669"/>
    <property type="project" value="UniProtKB-KW"/>
</dbReference>
<evidence type="ECO:0000256" key="3">
    <source>
        <dbReference type="ARBA" id="ARBA00022801"/>
    </source>
</evidence>
<dbReference type="Proteomes" id="UP000770717">
    <property type="component" value="Unassembled WGS sequence"/>
</dbReference>
<dbReference type="AlphaFoldDB" id="A0A8J6K9J2"/>
<dbReference type="GO" id="GO:0003723">
    <property type="term" value="F:RNA binding"/>
    <property type="evidence" value="ECO:0007669"/>
    <property type="project" value="UniProtKB-KW"/>
</dbReference>
<evidence type="ECO:0000256" key="1">
    <source>
        <dbReference type="ARBA" id="ARBA00004123"/>
    </source>
</evidence>
<evidence type="ECO:0000256" key="8">
    <source>
        <dbReference type="ARBA" id="ARBA00065987"/>
    </source>
</evidence>
<gene>
    <name evidence="14" type="ORF">GDO78_008090</name>
</gene>
<dbReference type="FunFam" id="3.90.190.10:FF:000064">
    <property type="entry name" value="RNA/RNP complex-1-interacting phosphatase homolog"/>
    <property type="match status" value="1"/>
</dbReference>
<organism evidence="14 15">
    <name type="scientific">Eleutherodactylus coqui</name>
    <name type="common">Puerto Rican coqui</name>
    <dbReference type="NCBI Taxonomy" id="57060"/>
    <lineage>
        <taxon>Eukaryota</taxon>
        <taxon>Metazoa</taxon>
        <taxon>Chordata</taxon>
        <taxon>Craniata</taxon>
        <taxon>Vertebrata</taxon>
        <taxon>Euteleostomi</taxon>
        <taxon>Amphibia</taxon>
        <taxon>Batrachia</taxon>
        <taxon>Anura</taxon>
        <taxon>Neobatrachia</taxon>
        <taxon>Hyloidea</taxon>
        <taxon>Eleutherodactylidae</taxon>
        <taxon>Eleutherodactylinae</taxon>
        <taxon>Eleutherodactylus</taxon>
        <taxon>Eleutherodactylus</taxon>
    </lineage>
</organism>
<evidence type="ECO:0000256" key="12">
    <source>
        <dbReference type="SAM" id="MobiDB-lite"/>
    </source>
</evidence>
<keyword evidence="5" id="KW-0904">Protein phosphatase</keyword>
<comment type="similarity">
    <text evidence="2">Belongs to the protein-tyrosine phosphatase family. Non-receptor class dual specificity subfamily.</text>
</comment>
<protein>
    <recommendedName>
        <fullName evidence="9">RNA/RNP complex-1-interacting phosphatase</fullName>
    </recommendedName>
    <alternativeName>
        <fullName evidence="10">Dual specificity protein phosphatase 11</fullName>
    </alternativeName>
    <alternativeName>
        <fullName evidence="11">Phosphatase that interacts with RNA/RNP complex 1</fullName>
    </alternativeName>
</protein>
<evidence type="ECO:0000256" key="5">
    <source>
        <dbReference type="ARBA" id="ARBA00022912"/>
    </source>
</evidence>
<evidence type="ECO:0000256" key="7">
    <source>
        <dbReference type="ARBA" id="ARBA00054725"/>
    </source>
</evidence>
<dbReference type="InterPro" id="IPR029021">
    <property type="entry name" value="Prot-tyrosine_phosphatase-like"/>
</dbReference>
<comment type="caution">
    <text evidence="14">The sequence shown here is derived from an EMBL/GenBank/DDBJ whole genome shotgun (WGS) entry which is preliminary data.</text>
</comment>